<feature type="region of interest" description="Disordered" evidence="1">
    <location>
        <begin position="1"/>
        <end position="29"/>
    </location>
</feature>
<gene>
    <name evidence="2" type="ORF">PoB_001391500</name>
</gene>
<proteinExistence type="predicted"/>
<dbReference type="EMBL" id="BLXT01001714">
    <property type="protein sequence ID" value="GFN87409.1"/>
    <property type="molecule type" value="Genomic_DNA"/>
</dbReference>
<sequence length="86" mass="9559">MHNQPSTARRRRPCPQRRKHVGHNKGNHNLARISAAAVCVSGLRILPMSSEVSDDKPLRDYKLSQMKAKARKGSKNNAEFGAQAII</sequence>
<feature type="compositionally biased region" description="Basic residues" evidence="1">
    <location>
        <begin position="8"/>
        <end position="26"/>
    </location>
</feature>
<evidence type="ECO:0000256" key="1">
    <source>
        <dbReference type="SAM" id="MobiDB-lite"/>
    </source>
</evidence>
<dbReference type="Proteomes" id="UP000735302">
    <property type="component" value="Unassembled WGS sequence"/>
</dbReference>
<evidence type="ECO:0000313" key="3">
    <source>
        <dbReference type="Proteomes" id="UP000735302"/>
    </source>
</evidence>
<name>A0AAV3YW18_9GAST</name>
<keyword evidence="3" id="KW-1185">Reference proteome</keyword>
<organism evidence="2 3">
    <name type="scientific">Plakobranchus ocellatus</name>
    <dbReference type="NCBI Taxonomy" id="259542"/>
    <lineage>
        <taxon>Eukaryota</taxon>
        <taxon>Metazoa</taxon>
        <taxon>Spiralia</taxon>
        <taxon>Lophotrochozoa</taxon>
        <taxon>Mollusca</taxon>
        <taxon>Gastropoda</taxon>
        <taxon>Heterobranchia</taxon>
        <taxon>Euthyneura</taxon>
        <taxon>Panpulmonata</taxon>
        <taxon>Sacoglossa</taxon>
        <taxon>Placobranchoidea</taxon>
        <taxon>Plakobranchidae</taxon>
        <taxon>Plakobranchus</taxon>
    </lineage>
</organism>
<comment type="caution">
    <text evidence="2">The sequence shown here is derived from an EMBL/GenBank/DDBJ whole genome shotgun (WGS) entry which is preliminary data.</text>
</comment>
<protein>
    <submittedName>
        <fullName evidence="2">Uncharacterized protein</fullName>
    </submittedName>
</protein>
<accession>A0AAV3YW18</accession>
<dbReference type="AlphaFoldDB" id="A0AAV3YW18"/>
<evidence type="ECO:0000313" key="2">
    <source>
        <dbReference type="EMBL" id="GFN87409.1"/>
    </source>
</evidence>
<reference evidence="2 3" key="1">
    <citation type="journal article" date="2021" name="Elife">
        <title>Chloroplast acquisition without the gene transfer in kleptoplastic sea slugs, Plakobranchus ocellatus.</title>
        <authorList>
            <person name="Maeda T."/>
            <person name="Takahashi S."/>
            <person name="Yoshida T."/>
            <person name="Shimamura S."/>
            <person name="Takaki Y."/>
            <person name="Nagai Y."/>
            <person name="Toyoda A."/>
            <person name="Suzuki Y."/>
            <person name="Arimoto A."/>
            <person name="Ishii H."/>
            <person name="Satoh N."/>
            <person name="Nishiyama T."/>
            <person name="Hasebe M."/>
            <person name="Maruyama T."/>
            <person name="Minagawa J."/>
            <person name="Obokata J."/>
            <person name="Shigenobu S."/>
        </authorList>
    </citation>
    <scope>NUCLEOTIDE SEQUENCE [LARGE SCALE GENOMIC DNA]</scope>
</reference>